<dbReference type="InterPro" id="IPR036774">
    <property type="entry name" value="ERV/ALR_sulphydryl_oxid_sf"/>
</dbReference>
<dbReference type="PANTHER" id="PTHR12645">
    <property type="entry name" value="ALR/ERV"/>
    <property type="match status" value="1"/>
</dbReference>
<keyword evidence="6" id="KW-0496">Mitochondrion</keyword>
<dbReference type="SUPFAM" id="SSF69000">
    <property type="entry name" value="FAD-dependent thiol oxidase"/>
    <property type="match status" value="1"/>
</dbReference>
<comment type="cofactor">
    <cofactor evidence="1 8">
        <name>FAD</name>
        <dbReference type="ChEBI" id="CHEBI:57692"/>
    </cofactor>
</comment>
<evidence type="ECO:0000256" key="8">
    <source>
        <dbReference type="RuleBase" id="RU371123"/>
    </source>
</evidence>
<organism evidence="10 11">
    <name type="scientific">Cyberlindnera jadinii (strain ATCC 18201 / CBS 1600 / BCRC 20928 / JCM 3617 / NBRC 0987 / NRRL Y-1542)</name>
    <name type="common">Torula yeast</name>
    <name type="synonym">Candida utilis</name>
    <dbReference type="NCBI Taxonomy" id="983966"/>
    <lineage>
        <taxon>Eukaryota</taxon>
        <taxon>Fungi</taxon>
        <taxon>Dikarya</taxon>
        <taxon>Ascomycota</taxon>
        <taxon>Saccharomycotina</taxon>
        <taxon>Saccharomycetes</taxon>
        <taxon>Phaffomycetales</taxon>
        <taxon>Phaffomycetaceae</taxon>
        <taxon>Cyberlindnera</taxon>
    </lineage>
</organism>
<evidence type="ECO:0000256" key="7">
    <source>
        <dbReference type="ARBA" id="ARBA00023157"/>
    </source>
</evidence>
<dbReference type="EC" id="1.8.3.2" evidence="8"/>
<dbReference type="InterPro" id="IPR017905">
    <property type="entry name" value="ERV/ALR_sulphydryl_oxidase"/>
</dbReference>
<name>A0A0H5C3V3_CYBJN</name>
<accession>A0A0H5C3V3</accession>
<feature type="domain" description="ERV/ALR sulfhydryl oxidase" evidence="9">
    <location>
        <begin position="76"/>
        <end position="176"/>
    </location>
</feature>
<evidence type="ECO:0000256" key="4">
    <source>
        <dbReference type="ARBA" id="ARBA00022827"/>
    </source>
</evidence>
<dbReference type="Gene3D" id="1.20.120.310">
    <property type="entry name" value="ERV/ALR sulfhydryl oxidase domain"/>
    <property type="match status" value="1"/>
</dbReference>
<reference evidence="11" key="1">
    <citation type="journal article" date="2015" name="J. Biotechnol.">
        <title>The structure of the Cyberlindnera jadinii genome and its relation to Candida utilis analyzed by the occurrence of single nucleotide polymorphisms.</title>
        <authorList>
            <person name="Rupp O."/>
            <person name="Brinkrolf K."/>
            <person name="Buerth C."/>
            <person name="Kunigo M."/>
            <person name="Schneider J."/>
            <person name="Jaenicke S."/>
            <person name="Goesmann A."/>
            <person name="Puehler A."/>
            <person name="Jaeger K.-E."/>
            <person name="Ernst J.F."/>
        </authorList>
    </citation>
    <scope>NUCLEOTIDE SEQUENCE [LARGE SCALE GENOMIC DNA]</scope>
    <source>
        <strain evidence="11">ATCC 18201 / CBS 1600 / BCRC 20928 / JCM 3617 / NBRC 0987 / NRRL Y-1542</strain>
    </source>
</reference>
<dbReference type="EMBL" id="CDQK01000003">
    <property type="protein sequence ID" value="CEP22613.1"/>
    <property type="molecule type" value="Genomic_DNA"/>
</dbReference>
<dbReference type="Gene3D" id="4.10.320.60">
    <property type="match status" value="1"/>
</dbReference>
<evidence type="ECO:0000313" key="10">
    <source>
        <dbReference type="EMBL" id="CEP22613.1"/>
    </source>
</evidence>
<dbReference type="Pfam" id="PF04777">
    <property type="entry name" value="Evr1_Alr"/>
    <property type="match status" value="1"/>
</dbReference>
<proteinExistence type="predicted"/>
<dbReference type="GO" id="GO:0050660">
    <property type="term" value="F:flavin adenine dinucleotide binding"/>
    <property type="evidence" value="ECO:0007669"/>
    <property type="project" value="TreeGrafter"/>
</dbReference>
<dbReference type="AlphaFoldDB" id="A0A0H5C3V3"/>
<evidence type="ECO:0000256" key="3">
    <source>
        <dbReference type="ARBA" id="ARBA00022630"/>
    </source>
</evidence>
<keyword evidence="4 8" id="KW-0274">FAD</keyword>
<evidence type="ECO:0000256" key="2">
    <source>
        <dbReference type="ARBA" id="ARBA00004569"/>
    </source>
</evidence>
<evidence type="ECO:0000259" key="9">
    <source>
        <dbReference type="PROSITE" id="PS51324"/>
    </source>
</evidence>
<dbReference type="PANTHER" id="PTHR12645:SF0">
    <property type="entry name" value="FAD-LINKED SULFHYDRYL OXIDASE ALR"/>
    <property type="match status" value="1"/>
</dbReference>
<dbReference type="GO" id="GO:0005758">
    <property type="term" value="C:mitochondrial intermembrane space"/>
    <property type="evidence" value="ECO:0007669"/>
    <property type="project" value="UniProtKB-SubCell"/>
</dbReference>
<evidence type="ECO:0000256" key="5">
    <source>
        <dbReference type="ARBA" id="ARBA00023002"/>
    </source>
</evidence>
<gene>
    <name evidence="10" type="primary">ERV1</name>
    <name evidence="10" type="ORF">BN1211_3012</name>
</gene>
<dbReference type="FunFam" id="1.20.120.310:FF:000003">
    <property type="entry name" value="Sulfhydryl oxidase"/>
    <property type="match status" value="1"/>
</dbReference>
<keyword evidence="5 8" id="KW-0560">Oxidoreductase</keyword>
<dbReference type="InterPro" id="IPR039799">
    <property type="entry name" value="ALR/ERV"/>
</dbReference>
<dbReference type="Proteomes" id="UP000038830">
    <property type="component" value="Unassembled WGS sequence"/>
</dbReference>
<evidence type="ECO:0000256" key="1">
    <source>
        <dbReference type="ARBA" id="ARBA00001974"/>
    </source>
</evidence>
<keyword evidence="3 8" id="KW-0285">Flavoprotein</keyword>
<keyword evidence="7" id="KW-1015">Disulfide bond</keyword>
<comment type="subcellular location">
    <subcellularLocation>
        <location evidence="2">Mitochondrion intermembrane space</location>
    </subcellularLocation>
</comment>
<dbReference type="PROSITE" id="PS51324">
    <property type="entry name" value="ERV_ALR"/>
    <property type="match status" value="1"/>
</dbReference>
<dbReference type="GO" id="GO:0016971">
    <property type="term" value="F:flavin-dependent sulfhydryl oxidase activity"/>
    <property type="evidence" value="ECO:0007669"/>
    <property type="project" value="InterPro"/>
</dbReference>
<comment type="catalytic activity">
    <reaction evidence="8">
        <text>2 R'C(R)SH + O2 = R'C(R)S-S(R)CR' + H2O2</text>
        <dbReference type="Rhea" id="RHEA:17357"/>
        <dbReference type="ChEBI" id="CHEBI:15379"/>
        <dbReference type="ChEBI" id="CHEBI:16240"/>
        <dbReference type="ChEBI" id="CHEBI:16520"/>
        <dbReference type="ChEBI" id="CHEBI:17412"/>
        <dbReference type="EC" id="1.8.3.2"/>
    </reaction>
</comment>
<evidence type="ECO:0000313" key="11">
    <source>
        <dbReference type="Proteomes" id="UP000038830"/>
    </source>
</evidence>
<protein>
    <recommendedName>
        <fullName evidence="8">Sulfhydryl oxidase</fullName>
        <ecNumber evidence="8">1.8.3.2</ecNumber>
    </recommendedName>
</protein>
<sequence>MGAERVEIGPSGRKIVYDENGKPCRSCNTLLDFKSAMGMPSPAASKGAGGMAAAMGAISQAAAAPASGASEYAKDCPPDVEVLGRSSWTLLHSMAAKYPEAPTQEQQRDMTQFIGLFAKLYPCWFCAKDFQKFIAEEKPKVQTQEEFGRWLCDAHNEVNAKLGKPKFDCQLWKQRWKDGWGDDRC</sequence>
<evidence type="ECO:0000256" key="6">
    <source>
        <dbReference type="ARBA" id="ARBA00023128"/>
    </source>
</evidence>